<evidence type="ECO:0000313" key="1">
    <source>
        <dbReference type="EMBL" id="CAK9315311.1"/>
    </source>
</evidence>
<gene>
    <name evidence="1" type="ORF">CITCOLO1_LOCUS7097</name>
</gene>
<evidence type="ECO:0000313" key="2">
    <source>
        <dbReference type="Proteomes" id="UP001642487"/>
    </source>
</evidence>
<proteinExistence type="predicted"/>
<dbReference type="EMBL" id="OZ021736">
    <property type="protein sequence ID" value="CAK9315311.1"/>
    <property type="molecule type" value="Genomic_DNA"/>
</dbReference>
<organism evidence="1 2">
    <name type="scientific">Citrullus colocynthis</name>
    <name type="common">colocynth</name>
    <dbReference type="NCBI Taxonomy" id="252529"/>
    <lineage>
        <taxon>Eukaryota</taxon>
        <taxon>Viridiplantae</taxon>
        <taxon>Streptophyta</taxon>
        <taxon>Embryophyta</taxon>
        <taxon>Tracheophyta</taxon>
        <taxon>Spermatophyta</taxon>
        <taxon>Magnoliopsida</taxon>
        <taxon>eudicotyledons</taxon>
        <taxon>Gunneridae</taxon>
        <taxon>Pentapetalae</taxon>
        <taxon>rosids</taxon>
        <taxon>fabids</taxon>
        <taxon>Cucurbitales</taxon>
        <taxon>Cucurbitaceae</taxon>
        <taxon>Benincaseae</taxon>
        <taxon>Citrullus</taxon>
    </lineage>
</organism>
<protein>
    <submittedName>
        <fullName evidence="1">Uncharacterized protein</fullName>
    </submittedName>
</protein>
<name>A0ABP0Y6U4_9ROSI</name>
<sequence length="71" mass="7864">MQNSAIGARLLTFSSSWSPPFLNLHYHLSILCFAPSFPLDSLLSPLPTVIPQLRVFDLRTRTSFSSSGVIN</sequence>
<dbReference type="Proteomes" id="UP001642487">
    <property type="component" value="Chromosome 2"/>
</dbReference>
<accession>A0ABP0Y6U4</accession>
<keyword evidence="2" id="KW-1185">Reference proteome</keyword>
<reference evidence="1 2" key="1">
    <citation type="submission" date="2024-03" db="EMBL/GenBank/DDBJ databases">
        <authorList>
            <person name="Gkanogiannis A."/>
            <person name="Becerra Lopez-Lavalle L."/>
        </authorList>
    </citation>
    <scope>NUCLEOTIDE SEQUENCE [LARGE SCALE GENOMIC DNA]</scope>
</reference>